<keyword evidence="1" id="KW-0472">Membrane</keyword>
<comment type="caution">
    <text evidence="2">The sequence shown here is derived from an EMBL/GenBank/DDBJ whole genome shotgun (WGS) entry which is preliminary data.</text>
</comment>
<sequence length="153" mass="17100">MIMEFLKTGDFSMILTRVYVILAMWAIMCIGVCMDLWAGVNSARARGEVINSGGFRRTIGKLGDYWRIQVMALIFDVIGSCIPWYEYPYASMIVTAAIVLIEGRSVWENERAKKGNVAKLPAAIRDIINCTTAKSAEELLKKIKELDDGQKAT</sequence>
<dbReference type="RefSeq" id="WP_124315829.1">
    <property type="nucleotide sequence ID" value="NZ_AP028155.1"/>
</dbReference>
<gene>
    <name evidence="2" type="ORF">GGR14_003464</name>
</gene>
<dbReference type="GeneID" id="93101405"/>
<organism evidence="2 3">
    <name type="scientific">Butyricimonas faecihominis</name>
    <dbReference type="NCBI Taxonomy" id="1472416"/>
    <lineage>
        <taxon>Bacteria</taxon>
        <taxon>Pseudomonadati</taxon>
        <taxon>Bacteroidota</taxon>
        <taxon>Bacteroidia</taxon>
        <taxon>Bacteroidales</taxon>
        <taxon>Odoribacteraceae</taxon>
        <taxon>Butyricimonas</taxon>
    </lineage>
</organism>
<keyword evidence="3" id="KW-1185">Reference proteome</keyword>
<name>A0A7W6N049_9BACT</name>
<proteinExistence type="predicted"/>
<accession>A0A7W6N049</accession>
<evidence type="ECO:0008006" key="4">
    <source>
        <dbReference type="Google" id="ProtNLM"/>
    </source>
</evidence>
<dbReference type="AlphaFoldDB" id="A0A7W6N049"/>
<evidence type="ECO:0000256" key="1">
    <source>
        <dbReference type="SAM" id="Phobius"/>
    </source>
</evidence>
<keyword evidence="1" id="KW-0812">Transmembrane</keyword>
<dbReference type="EMBL" id="JACIES010000011">
    <property type="protein sequence ID" value="MBB4027650.1"/>
    <property type="molecule type" value="Genomic_DNA"/>
</dbReference>
<evidence type="ECO:0000313" key="3">
    <source>
        <dbReference type="Proteomes" id="UP000546007"/>
    </source>
</evidence>
<keyword evidence="1" id="KW-1133">Transmembrane helix</keyword>
<dbReference type="Proteomes" id="UP000546007">
    <property type="component" value="Unassembled WGS sequence"/>
</dbReference>
<protein>
    <recommendedName>
        <fullName evidence="4">Holin</fullName>
    </recommendedName>
</protein>
<dbReference type="OrthoDB" id="1082805at2"/>
<evidence type="ECO:0000313" key="2">
    <source>
        <dbReference type="EMBL" id="MBB4027650.1"/>
    </source>
</evidence>
<feature type="transmembrane region" description="Helical" evidence="1">
    <location>
        <begin position="20"/>
        <end position="38"/>
    </location>
</feature>
<reference evidence="2 3" key="1">
    <citation type="submission" date="2020-08" db="EMBL/GenBank/DDBJ databases">
        <title>Genomic Encyclopedia of Type Strains, Phase IV (KMG-IV): sequencing the most valuable type-strain genomes for metagenomic binning, comparative biology and taxonomic classification.</title>
        <authorList>
            <person name="Goeker M."/>
        </authorList>
    </citation>
    <scope>NUCLEOTIDE SEQUENCE [LARGE SCALE GENOMIC DNA]</scope>
    <source>
        <strain evidence="2 3">DSM 105721</strain>
    </source>
</reference>